<dbReference type="PANTHER" id="PTHR15268:SF17">
    <property type="entry name" value="BCLAF1 AND THRAP3 FAMILY MEMBER 3"/>
    <property type="match status" value="1"/>
</dbReference>
<dbReference type="GO" id="GO:0045944">
    <property type="term" value="P:positive regulation of transcription by RNA polymerase II"/>
    <property type="evidence" value="ECO:0007669"/>
    <property type="project" value="TreeGrafter"/>
</dbReference>
<dbReference type="GO" id="GO:0003712">
    <property type="term" value="F:transcription coregulator activity"/>
    <property type="evidence" value="ECO:0007669"/>
    <property type="project" value="TreeGrafter"/>
</dbReference>
<comment type="caution">
    <text evidence="3">The sequence shown here is derived from an EMBL/GenBank/DDBJ whole genome shotgun (WGS) entry which is preliminary data.</text>
</comment>
<feature type="compositionally biased region" description="Basic and acidic residues" evidence="2">
    <location>
        <begin position="388"/>
        <end position="442"/>
    </location>
</feature>
<feature type="region of interest" description="Disordered" evidence="2">
    <location>
        <begin position="18"/>
        <end position="40"/>
    </location>
</feature>
<dbReference type="Proteomes" id="UP000593565">
    <property type="component" value="Unassembled WGS sequence"/>
</dbReference>
<keyword evidence="4" id="KW-1185">Reference proteome</keyword>
<accession>A0A7J6A2H3</accession>
<dbReference type="PANTHER" id="PTHR15268">
    <property type="entry name" value="THRAP3/BCLAF1"/>
    <property type="match status" value="1"/>
</dbReference>
<feature type="region of interest" description="Disordered" evidence="2">
    <location>
        <begin position="768"/>
        <end position="787"/>
    </location>
</feature>
<feature type="compositionally biased region" description="Basic and acidic residues" evidence="2">
    <location>
        <begin position="768"/>
        <end position="783"/>
    </location>
</feature>
<evidence type="ECO:0000256" key="2">
    <source>
        <dbReference type="SAM" id="MobiDB-lite"/>
    </source>
</evidence>
<feature type="compositionally biased region" description="Basic and acidic residues" evidence="2">
    <location>
        <begin position="160"/>
        <end position="171"/>
    </location>
</feature>
<dbReference type="GO" id="GO:0016592">
    <property type="term" value="C:mediator complex"/>
    <property type="evidence" value="ECO:0007669"/>
    <property type="project" value="TreeGrafter"/>
</dbReference>
<organism evidence="3 4">
    <name type="scientific">Ameiurus melas</name>
    <name type="common">Black bullhead</name>
    <name type="synonym">Silurus melas</name>
    <dbReference type="NCBI Taxonomy" id="219545"/>
    <lineage>
        <taxon>Eukaryota</taxon>
        <taxon>Metazoa</taxon>
        <taxon>Chordata</taxon>
        <taxon>Craniata</taxon>
        <taxon>Vertebrata</taxon>
        <taxon>Euteleostomi</taxon>
        <taxon>Actinopterygii</taxon>
        <taxon>Neopterygii</taxon>
        <taxon>Teleostei</taxon>
        <taxon>Ostariophysi</taxon>
        <taxon>Siluriformes</taxon>
        <taxon>Ictaluridae</taxon>
        <taxon>Ameiurus</taxon>
    </lineage>
</organism>
<evidence type="ECO:0000313" key="4">
    <source>
        <dbReference type="Proteomes" id="UP000593565"/>
    </source>
</evidence>
<name>A0A7J6A2H3_AMEME</name>
<feature type="compositionally biased region" description="Basic and acidic residues" evidence="2">
    <location>
        <begin position="252"/>
        <end position="321"/>
    </location>
</feature>
<feature type="region of interest" description="Disordered" evidence="2">
    <location>
        <begin position="100"/>
        <end position="208"/>
    </location>
</feature>
<feature type="region of interest" description="Disordered" evidence="2">
    <location>
        <begin position="252"/>
        <end position="512"/>
    </location>
</feature>
<sequence>MLKMCKTPEELLRKEVHRVTMSRQHSRSPLRSRPPPLLGRRDGYYGEQYHALVRSDPWRGSETVDNRTVEGGLRWDSASSQEVGQVDHWAKFIEAIGRAGKRKASSSMSRYHAQDGVQSFEEDAGHSPRQLPRERLSSPEVPHYSVETHQRIQSPGQRRSAHDAALVDRRSSRSSSPRHSKAKRHDRAEHVYHDEEREDRYERSSYSERSLKSNYMAHELHFKEYQDLDLREGYTVSPRGFSPHCAPVIVEHDHGIPKDDARIHNPGRDRERQRSRDPARERGHPRNRDPSRDRECPRSRDPVRDRERPRSRDLGREREQPRTGGPVRDQERPMSRDPVSQREQPRSSGPVREREHPRGHDAVSRQEHPRSRDLVRDREQPSTGGPIRHQEHPGSRDSIKDRERTRSRDPQRTTDLSRDRDFAKSSELQRGRDPTRGRESSRSQEGYKQGRDYNRNAGTSHDSSSSSSNYHVREDARFRTSSAERGSPLLGLRHHKEQPRIGSLSRELHGQRAVDDAVYRMDESNRARASLHDWEEETQTRGSHGGVLRQEDVLKRNPQHRSPSHPGTRMDFAETLKIKVDMSRPVGQSSQLGYSSERQLSLDLVNVGRQRLDFLPMLEHSGTFRETPMHSGTFAQEIITLVHQVKENYFQGYGVTLNERFSNEQEYSMADEFAEDEQETEGLVNRPLSSTSLDTQIFCKIAPMQSQRKPHVPAPGDLRHDLERKRQERLEGVKITITGGSFSRILPQSQENESAYAVDEDPCERGWSEEAPQRTEHWNDPRPKRPVQIFTAKRNRVRNRPGQRMKRNANNGARW</sequence>
<protein>
    <recommendedName>
        <fullName evidence="5">BCLAF1 and THRAP3 family member 3</fullName>
    </recommendedName>
</protein>
<dbReference type="AlphaFoldDB" id="A0A7J6A2H3"/>
<evidence type="ECO:0000313" key="3">
    <source>
        <dbReference type="EMBL" id="KAF4075678.1"/>
    </source>
</evidence>
<proteinExistence type="inferred from homology"/>
<feature type="compositionally biased region" description="Basic and acidic residues" evidence="2">
    <location>
        <begin position="328"/>
        <end position="380"/>
    </location>
</feature>
<comment type="similarity">
    <text evidence="1">Belongs to the BCLAF1/THRAP3 family.</text>
</comment>
<dbReference type="GO" id="GO:0003677">
    <property type="term" value="F:DNA binding"/>
    <property type="evidence" value="ECO:0007669"/>
    <property type="project" value="TreeGrafter"/>
</dbReference>
<reference evidence="3 4" key="1">
    <citation type="submission" date="2020-02" db="EMBL/GenBank/DDBJ databases">
        <title>A chromosome-scale genome assembly of the black bullhead catfish (Ameiurus melas).</title>
        <authorList>
            <person name="Wen M."/>
            <person name="Zham M."/>
            <person name="Cabau C."/>
            <person name="Klopp C."/>
            <person name="Donnadieu C."/>
            <person name="Roques C."/>
            <person name="Bouchez O."/>
            <person name="Lampietro C."/>
            <person name="Jouanno E."/>
            <person name="Herpin A."/>
            <person name="Louis A."/>
            <person name="Berthelot C."/>
            <person name="Parey E."/>
            <person name="Roest-Crollius H."/>
            <person name="Braasch I."/>
            <person name="Postlethwait J."/>
            <person name="Robinson-Rechavi M."/>
            <person name="Echchiki A."/>
            <person name="Begum T."/>
            <person name="Montfort J."/>
            <person name="Schartl M."/>
            <person name="Bobe J."/>
            <person name="Guiguen Y."/>
        </authorList>
    </citation>
    <scope>NUCLEOTIDE SEQUENCE [LARGE SCALE GENOMIC DNA]</scope>
    <source>
        <strain evidence="3">M_S1</strain>
        <tissue evidence="3">Blood</tissue>
    </source>
</reference>
<feature type="compositionally biased region" description="Basic and acidic residues" evidence="2">
    <location>
        <begin position="123"/>
        <end position="137"/>
    </location>
</feature>
<feature type="compositionally biased region" description="Basic residues" evidence="2">
    <location>
        <begin position="176"/>
        <end position="185"/>
    </location>
</feature>
<evidence type="ECO:0008006" key="5">
    <source>
        <dbReference type="Google" id="ProtNLM"/>
    </source>
</evidence>
<feature type="region of interest" description="Disordered" evidence="2">
    <location>
        <begin position="533"/>
        <end position="569"/>
    </location>
</feature>
<dbReference type="Pfam" id="PF15440">
    <property type="entry name" value="THRAP3_BCLAF1"/>
    <property type="match status" value="1"/>
</dbReference>
<dbReference type="EMBL" id="JAAGNN010000020">
    <property type="protein sequence ID" value="KAF4075678.1"/>
    <property type="molecule type" value="Genomic_DNA"/>
</dbReference>
<gene>
    <name evidence="3" type="ORF">AMELA_G00221570</name>
</gene>
<dbReference type="InterPro" id="IPR029199">
    <property type="entry name" value="THRAP3_BCLAF1"/>
</dbReference>
<feature type="compositionally biased region" description="Basic and acidic residues" evidence="2">
    <location>
        <begin position="186"/>
        <end position="208"/>
    </location>
</feature>
<evidence type="ECO:0000256" key="1">
    <source>
        <dbReference type="ARBA" id="ARBA00006481"/>
    </source>
</evidence>